<keyword evidence="3" id="KW-1185">Reference proteome</keyword>
<dbReference type="Pfam" id="PF02368">
    <property type="entry name" value="Big_2"/>
    <property type="match status" value="5"/>
</dbReference>
<evidence type="ECO:0000259" key="1">
    <source>
        <dbReference type="SMART" id="SM00635"/>
    </source>
</evidence>
<evidence type="ECO:0000313" key="2">
    <source>
        <dbReference type="EMBL" id="SCY03299.1"/>
    </source>
</evidence>
<dbReference type="OrthoDB" id="1652165at2"/>
<dbReference type="RefSeq" id="WP_139149572.1">
    <property type="nucleotide sequence ID" value="NZ_FMVF01000003.1"/>
</dbReference>
<dbReference type="InterPro" id="IPR026341">
    <property type="entry name" value="T9SS_type_B"/>
</dbReference>
<name>A0A1G5CL78_9FLAO</name>
<sequence length="995" mass="100015">LPTITGATALCEGTTTTLTGSGTASATAPWVSSDPSIASVDATGLVTGIAAGGPVTITYTNADGCTITSTITVNPLPTIGGTFTLCEGDTSILTGSGTPAATGAWVSDAPAVATVNATGTVAGIAGGTANITYTDANGCTSTQTVTIIALPTITGDTALCLGATTTLTGSGTASTTTPWTSSNPSIASIDATGLVTGNAAGGPVTITYMNSNGCTTTSTITVDPLPTIGGTFTLCEAATSTLTGSGTPAATGAWVSDDTSVATVDATGTVTGIAGGTANITYTDANGCTATQAITVIAAPTIGGTFNVCVGLTTALTASAAPSTGTPWASSNTTVATVSSTGVVAGVSAGTTVITFTDANGCQAQETVTVIALPTVTGATALPDVCIGTAMTSAVYTFGGSATGMTIDPAFTLPAGISLAPGAPNTYVLSGTPTMDGLYTFDIITTGGCTPADRITVTMTVKPDATLSAAPAGADDQTVCINVVINPIVFTVGNGATGAVVSAGLLPAGVTLTNSGGGTFTLSGSPTQAGIFNYTVTTTTVNGCTEASIPGRIEVLSPGTLVLTSAAGTTNQPACQDVNILPITYMPGNGATTVSVSGLPAGITGVMNTSTGAFEISGASNVIGAHPYTVSNTDGCLPFATLSGVITITPKASIVLTSAAWTDDQTLCMVQETLTDIVFTVADGATGASIVDGTVPVGISGSYDPLNHTFTIGGTPTESGTFSFKVRTTGGCGFSELEATITVDPLPTIVLPTDGFVCIDRNGNPVPGSTTTLTTGLPQANHTFEWSDANGIIAGATANSYEATAPGVYAVKVTNTVTGCSNSETTTVNSSLPPMSVTATASEYFTQDQMVTVVALPAGNYEYQMDNGAWQDTGNFYNLPSGEHHFKVRDKVGCGELETSIIIIDYPRFFTPNNDGYNDTWNIEDLNLLGNQETSKIEIYDRYGKLIKQISPLGIGWDGTFNGKMLPATDYWFRVYYTDEVGIRKEFKAHFSLKR</sequence>
<feature type="domain" description="BIG2" evidence="1">
    <location>
        <begin position="296"/>
        <end position="368"/>
    </location>
</feature>
<gene>
    <name evidence="2" type="ORF">SAMN02927903_00576</name>
</gene>
<protein>
    <submittedName>
        <fullName evidence="2">Gliding motility-associated C-terminal domain-containing protein</fullName>
    </submittedName>
</protein>
<feature type="domain" description="BIG2" evidence="1">
    <location>
        <begin position="221"/>
        <end position="294"/>
    </location>
</feature>
<dbReference type="SUPFAM" id="SSF49373">
    <property type="entry name" value="Invasin/intimin cell-adhesion fragments"/>
    <property type="match status" value="5"/>
</dbReference>
<reference evidence="2 3" key="1">
    <citation type="submission" date="2016-10" db="EMBL/GenBank/DDBJ databases">
        <authorList>
            <person name="de Groot N.N."/>
        </authorList>
    </citation>
    <scope>NUCLEOTIDE SEQUENCE [LARGE SCALE GENOMIC DNA]</scope>
    <source>
        <strain evidence="2 3">CGMCC 1.7031</strain>
    </source>
</reference>
<dbReference type="InterPro" id="IPR008964">
    <property type="entry name" value="Invasin/intimin_cell_adhesion"/>
</dbReference>
<dbReference type="InterPro" id="IPR013783">
    <property type="entry name" value="Ig-like_fold"/>
</dbReference>
<accession>A0A1G5CL78</accession>
<dbReference type="Proteomes" id="UP000199354">
    <property type="component" value="Unassembled WGS sequence"/>
</dbReference>
<dbReference type="AlphaFoldDB" id="A0A1G5CL78"/>
<dbReference type="EMBL" id="FMVF01000003">
    <property type="protein sequence ID" value="SCY03299.1"/>
    <property type="molecule type" value="Genomic_DNA"/>
</dbReference>
<proteinExistence type="predicted"/>
<dbReference type="Pfam" id="PF13585">
    <property type="entry name" value="CHU_C"/>
    <property type="match status" value="1"/>
</dbReference>
<dbReference type="Gene3D" id="2.60.40.1080">
    <property type="match status" value="5"/>
</dbReference>
<dbReference type="InterPro" id="IPR003343">
    <property type="entry name" value="Big_2"/>
</dbReference>
<feature type="domain" description="BIG2" evidence="1">
    <location>
        <begin position="2"/>
        <end position="69"/>
    </location>
</feature>
<dbReference type="STRING" id="490189.SAMN02927903_00576"/>
<feature type="non-terminal residue" evidence="2">
    <location>
        <position position="1"/>
    </location>
</feature>
<dbReference type="NCBIfam" id="TIGR04131">
    <property type="entry name" value="Bac_Flav_CTERM"/>
    <property type="match status" value="1"/>
</dbReference>
<evidence type="ECO:0000313" key="3">
    <source>
        <dbReference type="Proteomes" id="UP000199354"/>
    </source>
</evidence>
<organism evidence="2 3">
    <name type="scientific">Flavobacterium caeni</name>
    <dbReference type="NCBI Taxonomy" id="490189"/>
    <lineage>
        <taxon>Bacteria</taxon>
        <taxon>Pseudomonadati</taxon>
        <taxon>Bacteroidota</taxon>
        <taxon>Flavobacteriia</taxon>
        <taxon>Flavobacteriales</taxon>
        <taxon>Flavobacteriaceae</taxon>
        <taxon>Flavobacterium</taxon>
    </lineage>
</organism>
<feature type="domain" description="BIG2" evidence="1">
    <location>
        <begin position="72"/>
        <end position="145"/>
    </location>
</feature>
<feature type="domain" description="BIG2" evidence="1">
    <location>
        <begin position="147"/>
        <end position="218"/>
    </location>
</feature>
<dbReference type="SMART" id="SM00635">
    <property type="entry name" value="BID_2"/>
    <property type="match status" value="5"/>
</dbReference>
<dbReference type="Gene3D" id="2.60.40.10">
    <property type="entry name" value="Immunoglobulins"/>
    <property type="match status" value="2"/>
</dbReference>